<accession>A0A3R7K2X3</accession>
<evidence type="ECO:0000313" key="2">
    <source>
        <dbReference type="EMBL" id="RNE99557.1"/>
    </source>
</evidence>
<name>A0A3R7K2X3_TRYRA</name>
<dbReference type="PANTHER" id="PTHR47047">
    <property type="entry name" value="PUTATIVE-RELATED-RELATED"/>
    <property type="match status" value="1"/>
</dbReference>
<feature type="domain" description="DUF1935" evidence="1">
    <location>
        <begin position="128"/>
        <end position="234"/>
    </location>
</feature>
<feature type="domain" description="DUF1935" evidence="1">
    <location>
        <begin position="12"/>
        <end position="119"/>
    </location>
</feature>
<dbReference type="RefSeq" id="XP_029235265.1">
    <property type="nucleotide sequence ID" value="XM_029384928.1"/>
</dbReference>
<evidence type="ECO:0000313" key="3">
    <source>
        <dbReference type="Proteomes" id="UP000283634"/>
    </source>
</evidence>
<dbReference type="AlphaFoldDB" id="A0A3R7K2X3"/>
<dbReference type="VEuPathDB" id="TriTrypDB:TRSC58_03454"/>
<comment type="caution">
    <text evidence="2">The sequence shown here is derived from an EMBL/GenBank/DDBJ whole genome shotgun (WGS) entry which is preliminary data.</text>
</comment>
<evidence type="ECO:0000259" key="1">
    <source>
        <dbReference type="Pfam" id="PF09149"/>
    </source>
</evidence>
<dbReference type="OMA" id="CAFQECY"/>
<dbReference type="GeneID" id="40332101"/>
<protein>
    <recommendedName>
        <fullName evidence="1">DUF1935 domain-containing protein</fullName>
    </recommendedName>
</protein>
<dbReference type="Proteomes" id="UP000283634">
    <property type="component" value="Unassembled WGS sequence"/>
</dbReference>
<dbReference type="EMBL" id="MKGL01000378">
    <property type="protein sequence ID" value="RNE99557.1"/>
    <property type="molecule type" value="Genomic_DNA"/>
</dbReference>
<keyword evidence="3" id="KW-1185">Reference proteome</keyword>
<dbReference type="SUPFAM" id="SSF101601">
    <property type="entry name" value="Smp-1-like"/>
    <property type="match status" value="2"/>
</dbReference>
<dbReference type="InterPro" id="IPR036310">
    <property type="entry name" value="Smp-1-like_sf"/>
</dbReference>
<dbReference type="Pfam" id="PF09149">
    <property type="entry name" value="DUF1935"/>
    <property type="match status" value="2"/>
</dbReference>
<dbReference type="OrthoDB" id="269871at2759"/>
<sequence length="235" mass="26927">MTNLVTDTKGLFKHGVPGFAYNNVYRCFPNNDNGLLFRLVNDKRQWAFYNDTEKMVFRVNAKIGKGSQVKPLGRAKLTKMDWGVKEQWGWEVTVVVGPGRTERFLEGSVEGFQIDFQSEVVSEDDVEFENGLPTVKYDSVYKCLKGHGNGLLFRLVLRDSLSEECTWSYYNDTKDYVMEVEVTFADKTCVEPLGKTRVEHDPANKKGVVYKIAVSPLRTESFLRGRPCDYRQSFV</sequence>
<reference evidence="2 3" key="1">
    <citation type="journal article" date="2018" name="BMC Genomics">
        <title>Genomic comparison of Trypanosoma conorhini and Trypanosoma rangeli to Trypanosoma cruzi strains of high and low virulence.</title>
        <authorList>
            <person name="Bradwell K.R."/>
            <person name="Koparde V.N."/>
            <person name="Matveyev A.V."/>
            <person name="Serrano M.G."/>
            <person name="Alves J.M."/>
            <person name="Parikh H."/>
            <person name="Huang B."/>
            <person name="Lee V."/>
            <person name="Espinosa-Alvarez O."/>
            <person name="Ortiz P.A."/>
            <person name="Costa-Martins A.G."/>
            <person name="Teixeira M.M."/>
            <person name="Buck G.A."/>
        </authorList>
    </citation>
    <scope>NUCLEOTIDE SEQUENCE [LARGE SCALE GENOMIC DNA]</scope>
    <source>
        <strain evidence="2 3">AM80</strain>
    </source>
</reference>
<dbReference type="InterPro" id="IPR015232">
    <property type="entry name" value="DUF1935"/>
</dbReference>
<feature type="non-terminal residue" evidence="2">
    <location>
        <position position="235"/>
    </location>
</feature>
<dbReference type="InterPro" id="IPR013780">
    <property type="entry name" value="Glyco_hydro_b"/>
</dbReference>
<proteinExistence type="predicted"/>
<dbReference type="Gene3D" id="2.60.40.1180">
    <property type="entry name" value="Golgi alpha-mannosidase II"/>
    <property type="match status" value="2"/>
</dbReference>
<dbReference type="PANTHER" id="PTHR47047:SF9">
    <property type="entry name" value="DUF1935 DOMAIN-CONTAINING PROTEIN"/>
    <property type="match status" value="1"/>
</dbReference>
<gene>
    <name evidence="2" type="ORF">TraAM80_08168</name>
</gene>
<organism evidence="2 3">
    <name type="scientific">Trypanosoma rangeli</name>
    <dbReference type="NCBI Taxonomy" id="5698"/>
    <lineage>
        <taxon>Eukaryota</taxon>
        <taxon>Discoba</taxon>
        <taxon>Euglenozoa</taxon>
        <taxon>Kinetoplastea</taxon>
        <taxon>Metakinetoplastina</taxon>
        <taxon>Trypanosomatida</taxon>
        <taxon>Trypanosomatidae</taxon>
        <taxon>Trypanosoma</taxon>
        <taxon>Herpetosoma</taxon>
    </lineage>
</organism>